<proteinExistence type="predicted"/>
<sequence>MTIISFEYTRERHVLDKPLLDQQAIHFRLAGLQTEVEALRALTYGAVEDYINGMEVTLKASMAKLKGGRLVREVTDACMQYWGGMGFM</sequence>
<dbReference type="InterPro" id="IPR050741">
    <property type="entry name" value="Acyl-CoA_dehydrogenase"/>
</dbReference>
<dbReference type="InterPro" id="IPR009075">
    <property type="entry name" value="AcylCo_DH/oxidase_C"/>
</dbReference>
<dbReference type="SUPFAM" id="SSF47203">
    <property type="entry name" value="Acyl-CoA dehydrogenase C-terminal domain-like"/>
    <property type="match status" value="1"/>
</dbReference>
<dbReference type="OrthoDB" id="9769473at2"/>
<evidence type="ECO:0000313" key="5">
    <source>
        <dbReference type="Proteomes" id="UP000235116"/>
    </source>
</evidence>
<evidence type="ECO:0000256" key="2">
    <source>
        <dbReference type="ARBA" id="ARBA00023002"/>
    </source>
</evidence>
<dbReference type="GO" id="GO:0005737">
    <property type="term" value="C:cytoplasm"/>
    <property type="evidence" value="ECO:0007669"/>
    <property type="project" value="TreeGrafter"/>
</dbReference>
<reference evidence="5" key="1">
    <citation type="submission" date="2017-08" db="EMBL/GenBank/DDBJ databases">
        <title>Direct submision.</title>
        <authorList>
            <person name="Kim S.-J."/>
            <person name="Rhee S.-K."/>
        </authorList>
    </citation>
    <scope>NUCLEOTIDE SEQUENCE [LARGE SCALE GENOMIC DNA]</scope>
    <source>
        <strain evidence="5">GI5</strain>
    </source>
</reference>
<dbReference type="PANTHER" id="PTHR48083">
    <property type="entry name" value="MEDIUM-CHAIN SPECIFIC ACYL-COA DEHYDROGENASE, MITOCHONDRIAL-RELATED"/>
    <property type="match status" value="1"/>
</dbReference>
<evidence type="ECO:0000259" key="3">
    <source>
        <dbReference type="Pfam" id="PF00441"/>
    </source>
</evidence>
<dbReference type="KEGG" id="kak:Kalk_00725"/>
<dbReference type="GO" id="GO:0033539">
    <property type="term" value="P:fatty acid beta-oxidation using acyl-CoA dehydrogenase"/>
    <property type="evidence" value="ECO:0007669"/>
    <property type="project" value="TreeGrafter"/>
</dbReference>
<accession>A0A2K9LFM8</accession>
<feature type="domain" description="Acyl-CoA dehydrogenase/oxidase C-terminal" evidence="3">
    <location>
        <begin position="6"/>
        <end position="88"/>
    </location>
</feature>
<dbReference type="Pfam" id="PF00441">
    <property type="entry name" value="Acyl-CoA_dh_1"/>
    <property type="match status" value="1"/>
</dbReference>
<dbReference type="PANTHER" id="PTHR48083:SF6">
    <property type="entry name" value="ACYL-COA DEHYDROGENASE 6"/>
    <property type="match status" value="1"/>
</dbReference>
<keyword evidence="5" id="KW-1185">Reference proteome</keyword>
<dbReference type="GO" id="GO:0003995">
    <property type="term" value="F:acyl-CoA dehydrogenase activity"/>
    <property type="evidence" value="ECO:0007669"/>
    <property type="project" value="TreeGrafter"/>
</dbReference>
<dbReference type="Gene3D" id="1.20.140.10">
    <property type="entry name" value="Butyryl-CoA Dehydrogenase, subunit A, domain 3"/>
    <property type="match status" value="1"/>
</dbReference>
<keyword evidence="1" id="KW-0285">Flavoprotein</keyword>
<name>A0A2K9LFM8_9GAMM</name>
<gene>
    <name evidence="4" type="ORF">Kalk_00725</name>
</gene>
<protein>
    <recommendedName>
        <fullName evidence="3">Acyl-CoA dehydrogenase/oxidase C-terminal domain-containing protein</fullName>
    </recommendedName>
</protein>
<dbReference type="InterPro" id="IPR036250">
    <property type="entry name" value="AcylCo_DH-like_C"/>
</dbReference>
<evidence type="ECO:0000313" key="4">
    <source>
        <dbReference type="EMBL" id="AUM11050.1"/>
    </source>
</evidence>
<evidence type="ECO:0000256" key="1">
    <source>
        <dbReference type="ARBA" id="ARBA00022630"/>
    </source>
</evidence>
<dbReference type="Proteomes" id="UP000235116">
    <property type="component" value="Chromosome"/>
</dbReference>
<organism evidence="4 5">
    <name type="scientific">Ketobacter alkanivorans</name>
    <dbReference type="NCBI Taxonomy" id="1917421"/>
    <lineage>
        <taxon>Bacteria</taxon>
        <taxon>Pseudomonadati</taxon>
        <taxon>Pseudomonadota</taxon>
        <taxon>Gammaproteobacteria</taxon>
        <taxon>Pseudomonadales</taxon>
        <taxon>Ketobacteraceae</taxon>
        <taxon>Ketobacter</taxon>
    </lineage>
</organism>
<dbReference type="EMBL" id="CP022684">
    <property type="protein sequence ID" value="AUM11050.1"/>
    <property type="molecule type" value="Genomic_DNA"/>
</dbReference>
<dbReference type="AlphaFoldDB" id="A0A2K9LFM8"/>
<dbReference type="GO" id="GO:0050660">
    <property type="term" value="F:flavin adenine dinucleotide binding"/>
    <property type="evidence" value="ECO:0007669"/>
    <property type="project" value="TreeGrafter"/>
</dbReference>
<keyword evidence="2" id="KW-0560">Oxidoreductase</keyword>